<name>A0A9D2S479_9FIRM</name>
<feature type="transmembrane region" description="Helical" evidence="1">
    <location>
        <begin position="62"/>
        <end position="84"/>
    </location>
</feature>
<dbReference type="Proteomes" id="UP000886803">
    <property type="component" value="Unassembled WGS sequence"/>
</dbReference>
<proteinExistence type="predicted"/>
<keyword evidence="1" id="KW-0472">Membrane</keyword>
<keyword evidence="1" id="KW-0812">Transmembrane</keyword>
<evidence type="ECO:0000256" key="1">
    <source>
        <dbReference type="SAM" id="Phobius"/>
    </source>
</evidence>
<evidence type="ECO:0008006" key="4">
    <source>
        <dbReference type="Google" id="ProtNLM"/>
    </source>
</evidence>
<dbReference type="EMBL" id="DWYG01000097">
    <property type="protein sequence ID" value="HJB42050.1"/>
    <property type="molecule type" value="Genomic_DNA"/>
</dbReference>
<gene>
    <name evidence="2" type="ORF">H9945_06070</name>
</gene>
<protein>
    <recommendedName>
        <fullName evidence="4">Zinc-ribbon domain-containing protein</fullName>
    </recommendedName>
</protein>
<accession>A0A9D2S479</accession>
<comment type="caution">
    <text evidence="2">The sequence shown here is derived from an EMBL/GenBank/DDBJ whole genome shotgun (WGS) entry which is preliminary data.</text>
</comment>
<sequence>MKMVFCPQCGLLLPPGHTACPRCGTPAPAPAAFRSQAAPHSAAPPPPRYAAQPQEPGGLSTAGYFAVLCLFFVPVAGLIAMLVWSCSAKNPARRRLARAYLLRQVILSALLLVLALGLTVLPFWQLTGILPLLSGRWGGFL</sequence>
<dbReference type="AlphaFoldDB" id="A0A9D2S479"/>
<evidence type="ECO:0000313" key="3">
    <source>
        <dbReference type="Proteomes" id="UP000886803"/>
    </source>
</evidence>
<evidence type="ECO:0000313" key="2">
    <source>
        <dbReference type="EMBL" id="HJB42050.1"/>
    </source>
</evidence>
<organism evidence="2 3">
    <name type="scientific">Candidatus Gemmiger avicola</name>
    <dbReference type="NCBI Taxonomy" id="2838605"/>
    <lineage>
        <taxon>Bacteria</taxon>
        <taxon>Bacillati</taxon>
        <taxon>Bacillota</taxon>
        <taxon>Clostridia</taxon>
        <taxon>Eubacteriales</taxon>
        <taxon>Gemmiger</taxon>
    </lineage>
</organism>
<keyword evidence="1" id="KW-1133">Transmembrane helix</keyword>
<feature type="transmembrane region" description="Helical" evidence="1">
    <location>
        <begin position="105"/>
        <end position="124"/>
    </location>
</feature>
<reference evidence="2" key="1">
    <citation type="journal article" date="2021" name="PeerJ">
        <title>Extensive microbial diversity within the chicken gut microbiome revealed by metagenomics and culture.</title>
        <authorList>
            <person name="Gilroy R."/>
            <person name="Ravi A."/>
            <person name="Getino M."/>
            <person name="Pursley I."/>
            <person name="Horton D.L."/>
            <person name="Alikhan N.F."/>
            <person name="Baker D."/>
            <person name="Gharbi K."/>
            <person name="Hall N."/>
            <person name="Watson M."/>
            <person name="Adriaenssens E.M."/>
            <person name="Foster-Nyarko E."/>
            <person name="Jarju S."/>
            <person name="Secka A."/>
            <person name="Antonio M."/>
            <person name="Oren A."/>
            <person name="Chaudhuri R.R."/>
            <person name="La Ragione R."/>
            <person name="Hildebrand F."/>
            <person name="Pallen M.J."/>
        </authorList>
    </citation>
    <scope>NUCLEOTIDE SEQUENCE</scope>
    <source>
        <strain evidence="2">ChiBcec8-13705</strain>
    </source>
</reference>
<reference evidence="2" key="2">
    <citation type="submission" date="2021-04" db="EMBL/GenBank/DDBJ databases">
        <authorList>
            <person name="Gilroy R."/>
        </authorList>
    </citation>
    <scope>NUCLEOTIDE SEQUENCE</scope>
    <source>
        <strain evidence="2">ChiBcec8-13705</strain>
    </source>
</reference>